<dbReference type="InterPro" id="IPR043128">
    <property type="entry name" value="Rev_trsase/Diguanyl_cyclase"/>
</dbReference>
<feature type="domain" description="PAC" evidence="2">
    <location>
        <begin position="467"/>
        <end position="520"/>
    </location>
</feature>
<gene>
    <name evidence="5" type="ORF">GMJLKIPL_5828</name>
</gene>
<dbReference type="SUPFAM" id="SSF55785">
    <property type="entry name" value="PYP-like sensor domain (PAS domain)"/>
    <property type="match status" value="4"/>
</dbReference>
<evidence type="ECO:0000313" key="6">
    <source>
        <dbReference type="Proteomes" id="UP001055153"/>
    </source>
</evidence>
<dbReference type="Pfam" id="PF13188">
    <property type="entry name" value="PAS_8"/>
    <property type="match status" value="1"/>
</dbReference>
<dbReference type="PROSITE" id="PS50113">
    <property type="entry name" value="PAC"/>
    <property type="match status" value="3"/>
</dbReference>
<dbReference type="SMART" id="SM00052">
    <property type="entry name" value="EAL"/>
    <property type="match status" value="1"/>
</dbReference>
<evidence type="ECO:0000259" key="2">
    <source>
        <dbReference type="PROSITE" id="PS50113"/>
    </source>
</evidence>
<dbReference type="PROSITE" id="PS50883">
    <property type="entry name" value="EAL"/>
    <property type="match status" value="1"/>
</dbReference>
<feature type="domain" description="PAS" evidence="1">
    <location>
        <begin position="391"/>
        <end position="463"/>
    </location>
</feature>
<dbReference type="Gene3D" id="3.30.450.20">
    <property type="entry name" value="PAS domain"/>
    <property type="match status" value="4"/>
</dbReference>
<dbReference type="InterPro" id="IPR035919">
    <property type="entry name" value="EAL_sf"/>
</dbReference>
<dbReference type="CDD" id="cd00130">
    <property type="entry name" value="PAS"/>
    <property type="match status" value="3"/>
</dbReference>
<dbReference type="Gene3D" id="3.20.20.450">
    <property type="entry name" value="EAL domain"/>
    <property type="match status" value="1"/>
</dbReference>
<dbReference type="CDD" id="cd01949">
    <property type="entry name" value="GGDEF"/>
    <property type="match status" value="1"/>
</dbReference>
<name>A0ABQ4SNJ6_9HYPH</name>
<feature type="domain" description="EAL" evidence="3">
    <location>
        <begin position="694"/>
        <end position="943"/>
    </location>
</feature>
<dbReference type="InterPro" id="IPR001610">
    <property type="entry name" value="PAC"/>
</dbReference>
<dbReference type="Pfam" id="PF12860">
    <property type="entry name" value="PAS_7"/>
    <property type="match status" value="1"/>
</dbReference>
<dbReference type="EMBL" id="BPQQ01000095">
    <property type="protein sequence ID" value="GJE03871.1"/>
    <property type="molecule type" value="Genomic_DNA"/>
</dbReference>
<dbReference type="NCBIfam" id="TIGR00229">
    <property type="entry name" value="sensory_box"/>
    <property type="match status" value="3"/>
</dbReference>
<proteinExistence type="predicted"/>
<dbReference type="Pfam" id="PF00990">
    <property type="entry name" value="GGDEF"/>
    <property type="match status" value="1"/>
</dbReference>
<feature type="domain" description="PAS" evidence="1">
    <location>
        <begin position="145"/>
        <end position="190"/>
    </location>
</feature>
<dbReference type="Pfam" id="PF08447">
    <property type="entry name" value="PAS_3"/>
    <property type="match status" value="2"/>
</dbReference>
<sequence length="949" mass="103931">MHPSQDVSRAWSSLTEANRLLRMAEEMAHVGHWQFNQSTGQGYFSDEALRIFGLDRAGSQVTRADVLAAYHPDDHLRVTTLLRRHIADGTRFEYPARIVRPDGEIRAVLVRGLCDRDPAGTSIVTFGTVLDVTEMRRTEERLQAATALLTTTLDTMEQGLVMVDAGGTVAVSNRRASELLGLDPGFLAGKPHLAALQQALAAVGEDALIGAILRDATGPAGSCPVEERTRTNGMVLDVRSLPLSGGGVLRTLTDITERKRAEERVAASEARLRALTDALPQMVWLEDAAGDITYANPRLRDFFGSAPYTRLDDRAVLYHAGDARRVSRARMRAHATRSSTAVEGRLRRHDGVYRWHKLVSVPIVREDGVEWLSTALDIDEIVTAREALRTSEERLTMALDAGSDGLWDRDLMRCRSWHSERWHTMLGYAPGELGGQGRDWEDLIHPDDRERALRLFADHIEGRTPIYECEHRLLTKAGTFAWVLSRGKVVERSRSGVPTRVVGTHVDISARKLAEAQIAHMARHDPLTGLSNRTLFRERLDQHLAEIGQHGGSLAVLCLDLDRFKAVNDTLGHPAGDVLLEAVARRLRGLLRVEDTVARLGGDEFAILQAGSRSAQDAAALARRVLAQLNEPFTVAGRDVRIGVSIGIALAPGHGQSGTVLFGRADLALYRAKAEGRNAFRFFDAAMDAAVEERERLELDLRGALSRDEFMLHYQPVIDLETGQVIGREALLRWRHPVRGLVSPGEFIPLAEETRLIVEIGAWALRRACADALAFGDKARMAVNVSAVQFGQPGFAHTVLAALCASGLPAHRLELEITETVLMQDAESLIATLMVLRDLGVSIALDDFGTGYSSLSYLRRFPFDKIKIDRSFIADIANPETAAIVRAIVGLGASLGMRVTAEGVETEAQAAILRNEGCGEAQGYLFGRPAPLAPAVGCPDQAVEQRLYG</sequence>
<accession>A0ABQ4SNJ6</accession>
<protein>
    <recommendedName>
        <fullName evidence="7">Signaling protein</fullName>
    </recommendedName>
</protein>
<dbReference type="SUPFAM" id="SSF141868">
    <property type="entry name" value="EAL domain-like"/>
    <property type="match status" value="1"/>
</dbReference>
<dbReference type="InterPro" id="IPR001633">
    <property type="entry name" value="EAL_dom"/>
</dbReference>
<feature type="domain" description="PAS" evidence="1">
    <location>
        <begin position="268"/>
        <end position="304"/>
    </location>
</feature>
<dbReference type="PROSITE" id="PS50112">
    <property type="entry name" value="PAS"/>
    <property type="match status" value="3"/>
</dbReference>
<evidence type="ECO:0000313" key="5">
    <source>
        <dbReference type="EMBL" id="GJE03871.1"/>
    </source>
</evidence>
<evidence type="ECO:0000259" key="4">
    <source>
        <dbReference type="PROSITE" id="PS50887"/>
    </source>
</evidence>
<dbReference type="InterPro" id="IPR000700">
    <property type="entry name" value="PAS-assoc_C"/>
</dbReference>
<dbReference type="Proteomes" id="UP001055153">
    <property type="component" value="Unassembled WGS sequence"/>
</dbReference>
<dbReference type="SMART" id="SM00267">
    <property type="entry name" value="GGDEF"/>
    <property type="match status" value="1"/>
</dbReference>
<dbReference type="SUPFAM" id="SSF55073">
    <property type="entry name" value="Nucleotide cyclase"/>
    <property type="match status" value="1"/>
</dbReference>
<dbReference type="NCBIfam" id="TIGR00254">
    <property type="entry name" value="GGDEF"/>
    <property type="match status" value="1"/>
</dbReference>
<dbReference type="Gene3D" id="2.10.70.100">
    <property type="match status" value="1"/>
</dbReference>
<dbReference type="Gene3D" id="3.30.70.270">
    <property type="match status" value="1"/>
</dbReference>
<reference evidence="5" key="1">
    <citation type="journal article" date="2021" name="Front. Microbiol.">
        <title>Comprehensive Comparative Genomics and Phenotyping of Methylobacterium Species.</title>
        <authorList>
            <person name="Alessa O."/>
            <person name="Ogura Y."/>
            <person name="Fujitani Y."/>
            <person name="Takami H."/>
            <person name="Hayashi T."/>
            <person name="Sahin N."/>
            <person name="Tani A."/>
        </authorList>
    </citation>
    <scope>NUCLEOTIDE SEQUENCE</scope>
    <source>
        <strain evidence="5">DSM 17168</strain>
    </source>
</reference>
<comment type="caution">
    <text evidence="5">The sequence shown here is derived from an EMBL/GenBank/DDBJ whole genome shotgun (WGS) entry which is preliminary data.</text>
</comment>
<evidence type="ECO:0000259" key="1">
    <source>
        <dbReference type="PROSITE" id="PS50112"/>
    </source>
</evidence>
<dbReference type="PANTHER" id="PTHR44757:SF2">
    <property type="entry name" value="BIOFILM ARCHITECTURE MAINTENANCE PROTEIN MBAA"/>
    <property type="match status" value="1"/>
</dbReference>
<reference evidence="5" key="2">
    <citation type="submission" date="2021-08" db="EMBL/GenBank/DDBJ databases">
        <authorList>
            <person name="Tani A."/>
            <person name="Ola A."/>
            <person name="Ogura Y."/>
            <person name="Katsura K."/>
            <person name="Hayashi T."/>
        </authorList>
    </citation>
    <scope>NUCLEOTIDE SEQUENCE</scope>
    <source>
        <strain evidence="5">DSM 17168</strain>
    </source>
</reference>
<dbReference type="Pfam" id="PF00563">
    <property type="entry name" value="EAL"/>
    <property type="match status" value="1"/>
</dbReference>
<feature type="domain" description="PAC" evidence="2">
    <location>
        <begin position="340"/>
        <end position="390"/>
    </location>
</feature>
<dbReference type="PANTHER" id="PTHR44757">
    <property type="entry name" value="DIGUANYLATE CYCLASE DGCP"/>
    <property type="match status" value="1"/>
</dbReference>
<feature type="domain" description="GGDEF" evidence="4">
    <location>
        <begin position="552"/>
        <end position="685"/>
    </location>
</feature>
<keyword evidence="6" id="KW-1185">Reference proteome</keyword>
<dbReference type="CDD" id="cd01948">
    <property type="entry name" value="EAL"/>
    <property type="match status" value="1"/>
</dbReference>
<evidence type="ECO:0000259" key="3">
    <source>
        <dbReference type="PROSITE" id="PS50883"/>
    </source>
</evidence>
<dbReference type="SMART" id="SM00086">
    <property type="entry name" value="PAC"/>
    <property type="match status" value="3"/>
</dbReference>
<organism evidence="5 6">
    <name type="scientific">Methylobacterium isbiliense</name>
    <dbReference type="NCBI Taxonomy" id="315478"/>
    <lineage>
        <taxon>Bacteria</taxon>
        <taxon>Pseudomonadati</taxon>
        <taxon>Pseudomonadota</taxon>
        <taxon>Alphaproteobacteria</taxon>
        <taxon>Hyphomicrobiales</taxon>
        <taxon>Methylobacteriaceae</taxon>
        <taxon>Methylobacterium</taxon>
    </lineage>
</organism>
<dbReference type="InterPro" id="IPR035965">
    <property type="entry name" value="PAS-like_dom_sf"/>
</dbReference>
<dbReference type="InterPro" id="IPR013655">
    <property type="entry name" value="PAS_fold_3"/>
</dbReference>
<dbReference type="PROSITE" id="PS50887">
    <property type="entry name" value="GGDEF"/>
    <property type="match status" value="1"/>
</dbReference>
<feature type="domain" description="PAC" evidence="2">
    <location>
        <begin position="92"/>
        <end position="144"/>
    </location>
</feature>
<dbReference type="InterPro" id="IPR052155">
    <property type="entry name" value="Biofilm_reg_signaling"/>
</dbReference>
<dbReference type="SMART" id="SM00091">
    <property type="entry name" value="PAS"/>
    <property type="match status" value="4"/>
</dbReference>
<dbReference type="RefSeq" id="WP_238241247.1">
    <property type="nucleotide sequence ID" value="NZ_BPQQ01000095.1"/>
</dbReference>
<dbReference type="InterPro" id="IPR000160">
    <property type="entry name" value="GGDEF_dom"/>
</dbReference>
<dbReference type="InterPro" id="IPR000014">
    <property type="entry name" value="PAS"/>
</dbReference>
<evidence type="ECO:0008006" key="7">
    <source>
        <dbReference type="Google" id="ProtNLM"/>
    </source>
</evidence>
<dbReference type="InterPro" id="IPR029787">
    <property type="entry name" value="Nucleotide_cyclase"/>
</dbReference>